<dbReference type="KEGG" id="uli:ETAA1_09350"/>
<sequence length="484" mass="51721" precursor="true">MPRLLLSLAATALLSGPATAADPPARKPNVVLIFADDLGWRDVAYQGSDFYETPHIDALARRGMAFPHAYAGAGNCAPSRACLLSGQYTPRHGVYAVGGTNRGPANLMRLVPVPNRSGLPAAQVTLADALRAAGYATAIFGKWHLGGKDGAPPGQQGFDVVHETPAGGQKGGNDDPKGVFALTDRAGAFIERNKDRPFFCYLAHHGIHTPLQARPATLAKFRAKRPGAQHANPLYAACLFDLDESVGRLLARLRELGLERDTLVVFTSDNGGTQQSSQEPLRGNKGCYYEGGIRVPFVAAWPGTIAPATCDVPVHNVDLFPTFLAAVGATTTAALDGESLLPLFRGARGVTRPAIFWHFPGYLDDPVTRGRDAVFRTRPVSAVRKGDRKLLLYHEEWVLDGGRARLATNNAVELYDLRADPGERTNLAITNPAARDELLGDLLRWLDATRAPLPSRPNPAVPAPAARSAPTARYVVDVGAGDFG</sequence>
<evidence type="ECO:0000313" key="10">
    <source>
        <dbReference type="Proteomes" id="UP000319576"/>
    </source>
</evidence>
<feature type="signal peptide" evidence="7">
    <location>
        <begin position="1"/>
        <end position="20"/>
    </location>
</feature>
<dbReference type="Gene3D" id="3.30.1120.10">
    <property type="match status" value="1"/>
</dbReference>
<keyword evidence="3" id="KW-0479">Metal-binding</keyword>
<dbReference type="GO" id="GO:0046872">
    <property type="term" value="F:metal ion binding"/>
    <property type="evidence" value="ECO:0007669"/>
    <property type="project" value="UniProtKB-KW"/>
</dbReference>
<dbReference type="RefSeq" id="WP_145234721.1">
    <property type="nucleotide sequence ID" value="NZ_CP036273.1"/>
</dbReference>
<evidence type="ECO:0000256" key="7">
    <source>
        <dbReference type="SAM" id="SignalP"/>
    </source>
</evidence>
<dbReference type="Gene3D" id="3.40.720.10">
    <property type="entry name" value="Alkaline Phosphatase, subunit A"/>
    <property type="match status" value="1"/>
</dbReference>
<dbReference type="InterPro" id="IPR050738">
    <property type="entry name" value="Sulfatase"/>
</dbReference>
<keyword evidence="6" id="KW-0106">Calcium</keyword>
<organism evidence="9 10">
    <name type="scientific">Urbifossiella limnaea</name>
    <dbReference type="NCBI Taxonomy" id="2528023"/>
    <lineage>
        <taxon>Bacteria</taxon>
        <taxon>Pseudomonadati</taxon>
        <taxon>Planctomycetota</taxon>
        <taxon>Planctomycetia</taxon>
        <taxon>Gemmatales</taxon>
        <taxon>Gemmataceae</taxon>
        <taxon>Urbifossiella</taxon>
    </lineage>
</organism>
<dbReference type="Proteomes" id="UP000319576">
    <property type="component" value="Chromosome"/>
</dbReference>
<keyword evidence="10" id="KW-1185">Reference proteome</keyword>
<evidence type="ECO:0000259" key="8">
    <source>
        <dbReference type="Pfam" id="PF00884"/>
    </source>
</evidence>
<dbReference type="InterPro" id="IPR000917">
    <property type="entry name" value="Sulfatase_N"/>
</dbReference>
<evidence type="ECO:0000313" key="9">
    <source>
        <dbReference type="EMBL" id="QDU19033.1"/>
    </source>
</evidence>
<proteinExistence type="inferred from homology"/>
<dbReference type="Pfam" id="PF00884">
    <property type="entry name" value="Sulfatase"/>
    <property type="match status" value="1"/>
</dbReference>
<feature type="domain" description="Sulfatase N-terminal" evidence="8">
    <location>
        <begin position="28"/>
        <end position="328"/>
    </location>
</feature>
<evidence type="ECO:0000256" key="6">
    <source>
        <dbReference type="ARBA" id="ARBA00022837"/>
    </source>
</evidence>
<dbReference type="OrthoDB" id="9783154at2"/>
<dbReference type="GO" id="GO:0004065">
    <property type="term" value="F:arylsulfatase activity"/>
    <property type="evidence" value="ECO:0007669"/>
    <property type="project" value="UniProtKB-EC"/>
</dbReference>
<feature type="chain" id="PRO_5022001529" evidence="7">
    <location>
        <begin position="21"/>
        <end position="484"/>
    </location>
</feature>
<comment type="similarity">
    <text evidence="2">Belongs to the sulfatase family.</text>
</comment>
<keyword evidence="4 7" id="KW-0732">Signal</keyword>
<dbReference type="InterPro" id="IPR017850">
    <property type="entry name" value="Alkaline_phosphatase_core_sf"/>
</dbReference>
<dbReference type="PANTHER" id="PTHR42693:SF42">
    <property type="entry name" value="ARYLSULFATASE G"/>
    <property type="match status" value="1"/>
</dbReference>
<keyword evidence="5 9" id="KW-0378">Hydrolase</keyword>
<accession>A0A517XNE2</accession>
<gene>
    <name evidence="9" type="primary">atsA_2</name>
    <name evidence="9" type="ORF">ETAA1_09350</name>
</gene>
<evidence type="ECO:0000256" key="2">
    <source>
        <dbReference type="ARBA" id="ARBA00008779"/>
    </source>
</evidence>
<reference evidence="9 10" key="1">
    <citation type="submission" date="2019-02" db="EMBL/GenBank/DDBJ databases">
        <title>Deep-cultivation of Planctomycetes and their phenomic and genomic characterization uncovers novel biology.</title>
        <authorList>
            <person name="Wiegand S."/>
            <person name="Jogler M."/>
            <person name="Boedeker C."/>
            <person name="Pinto D."/>
            <person name="Vollmers J."/>
            <person name="Rivas-Marin E."/>
            <person name="Kohn T."/>
            <person name="Peeters S.H."/>
            <person name="Heuer A."/>
            <person name="Rast P."/>
            <person name="Oberbeckmann S."/>
            <person name="Bunk B."/>
            <person name="Jeske O."/>
            <person name="Meyerdierks A."/>
            <person name="Storesund J.E."/>
            <person name="Kallscheuer N."/>
            <person name="Luecker S."/>
            <person name="Lage O.M."/>
            <person name="Pohl T."/>
            <person name="Merkel B.J."/>
            <person name="Hornburger P."/>
            <person name="Mueller R.-W."/>
            <person name="Bruemmer F."/>
            <person name="Labrenz M."/>
            <person name="Spormann A.M."/>
            <person name="Op den Camp H."/>
            <person name="Overmann J."/>
            <person name="Amann R."/>
            <person name="Jetten M.S.M."/>
            <person name="Mascher T."/>
            <person name="Medema M.H."/>
            <person name="Devos D.P."/>
            <person name="Kaster A.-K."/>
            <person name="Ovreas L."/>
            <person name="Rohde M."/>
            <person name="Galperin M.Y."/>
            <person name="Jogler C."/>
        </authorList>
    </citation>
    <scope>NUCLEOTIDE SEQUENCE [LARGE SCALE GENOMIC DNA]</scope>
    <source>
        <strain evidence="9 10">ETA_A1</strain>
    </source>
</reference>
<evidence type="ECO:0000256" key="4">
    <source>
        <dbReference type="ARBA" id="ARBA00022729"/>
    </source>
</evidence>
<protein>
    <submittedName>
        <fullName evidence="9">Arylsulfatase</fullName>
        <ecNumber evidence="9">3.1.6.1</ecNumber>
    </submittedName>
</protein>
<evidence type="ECO:0000256" key="5">
    <source>
        <dbReference type="ARBA" id="ARBA00022801"/>
    </source>
</evidence>
<dbReference type="EMBL" id="CP036273">
    <property type="protein sequence ID" value="QDU19033.1"/>
    <property type="molecule type" value="Genomic_DNA"/>
</dbReference>
<evidence type="ECO:0000256" key="3">
    <source>
        <dbReference type="ARBA" id="ARBA00022723"/>
    </source>
</evidence>
<dbReference type="EC" id="3.1.6.1" evidence="9"/>
<dbReference type="CDD" id="cd16144">
    <property type="entry name" value="ARS_like"/>
    <property type="match status" value="1"/>
</dbReference>
<name>A0A517XNE2_9BACT</name>
<evidence type="ECO:0000256" key="1">
    <source>
        <dbReference type="ARBA" id="ARBA00001913"/>
    </source>
</evidence>
<comment type="cofactor">
    <cofactor evidence="1">
        <name>Ca(2+)</name>
        <dbReference type="ChEBI" id="CHEBI:29108"/>
    </cofactor>
</comment>
<dbReference type="SUPFAM" id="SSF53649">
    <property type="entry name" value="Alkaline phosphatase-like"/>
    <property type="match status" value="1"/>
</dbReference>
<dbReference type="AlphaFoldDB" id="A0A517XNE2"/>
<dbReference type="PANTHER" id="PTHR42693">
    <property type="entry name" value="ARYLSULFATASE FAMILY MEMBER"/>
    <property type="match status" value="1"/>
</dbReference>